<dbReference type="GO" id="GO:0046872">
    <property type="term" value="F:metal ion binding"/>
    <property type="evidence" value="ECO:0007669"/>
    <property type="project" value="UniProtKB-KW"/>
</dbReference>
<dbReference type="CDD" id="cd03890">
    <property type="entry name" value="M20_pepD"/>
    <property type="match status" value="1"/>
</dbReference>
<evidence type="ECO:0000313" key="20">
    <source>
        <dbReference type="Proteomes" id="UP000515472"/>
    </source>
</evidence>
<evidence type="ECO:0000256" key="14">
    <source>
        <dbReference type="ARBA" id="ARBA00075285"/>
    </source>
</evidence>
<keyword evidence="4" id="KW-0479">Metal-binding</keyword>
<comment type="catalytic activity">
    <reaction evidence="9">
        <text>Hydrolysis of dipeptides, preferentially hydrophobic dipeptides including prolyl amino acids.</text>
        <dbReference type="EC" id="3.4.13.18"/>
    </reaction>
</comment>
<dbReference type="EMBL" id="AP023213">
    <property type="protein sequence ID" value="BCG46068.1"/>
    <property type="molecule type" value="Genomic_DNA"/>
</dbReference>
<dbReference type="InterPro" id="IPR011650">
    <property type="entry name" value="Peptidase_M20_dimer"/>
</dbReference>
<evidence type="ECO:0000256" key="2">
    <source>
        <dbReference type="ARBA" id="ARBA00001947"/>
    </source>
</evidence>
<evidence type="ECO:0000256" key="9">
    <source>
        <dbReference type="ARBA" id="ARBA00036421"/>
    </source>
</evidence>
<dbReference type="KEGG" id="gbn:GEOBRER4_08180"/>
<evidence type="ECO:0000256" key="5">
    <source>
        <dbReference type="ARBA" id="ARBA00022801"/>
    </source>
</evidence>
<dbReference type="FunFam" id="3.40.630.10:FF:000018">
    <property type="entry name" value="Aminoacyl-histidine dipeptidase PepD"/>
    <property type="match status" value="1"/>
</dbReference>
<proteinExistence type="inferred from homology"/>
<evidence type="ECO:0000256" key="17">
    <source>
        <dbReference type="ARBA" id="ARBA00078074"/>
    </source>
</evidence>
<dbReference type="AlphaFoldDB" id="A0A6S6LXP9"/>
<evidence type="ECO:0000256" key="12">
    <source>
        <dbReference type="ARBA" id="ARBA00061423"/>
    </source>
</evidence>
<evidence type="ECO:0000256" key="4">
    <source>
        <dbReference type="ARBA" id="ARBA00022723"/>
    </source>
</evidence>
<feature type="domain" description="Peptidase M20 dimerisation" evidence="18">
    <location>
        <begin position="208"/>
        <end position="291"/>
    </location>
</feature>
<keyword evidence="8" id="KW-0170">Cobalt</keyword>
<comment type="similarity">
    <text evidence="12">Belongs to the peptidase M20C family.</text>
</comment>
<evidence type="ECO:0000256" key="8">
    <source>
        <dbReference type="ARBA" id="ARBA00023285"/>
    </source>
</evidence>
<organism evidence="19 20">
    <name type="scientific">Citrifermentans bremense</name>
    <dbReference type="NCBI Taxonomy" id="60035"/>
    <lineage>
        <taxon>Bacteria</taxon>
        <taxon>Pseudomonadati</taxon>
        <taxon>Thermodesulfobacteriota</taxon>
        <taxon>Desulfuromonadia</taxon>
        <taxon>Geobacterales</taxon>
        <taxon>Geobacteraceae</taxon>
        <taxon>Citrifermentans</taxon>
    </lineage>
</organism>
<evidence type="ECO:0000256" key="13">
    <source>
        <dbReference type="ARBA" id="ARBA00071271"/>
    </source>
</evidence>
<name>A0A6S6LXP9_9BACT</name>
<evidence type="ECO:0000256" key="7">
    <source>
        <dbReference type="ARBA" id="ARBA00023049"/>
    </source>
</evidence>
<gene>
    <name evidence="19" type="ORF">GEOBRER4_n0849</name>
</gene>
<evidence type="ECO:0000256" key="10">
    <source>
        <dbReference type="ARBA" id="ARBA00038976"/>
    </source>
</evidence>
<dbReference type="SUPFAM" id="SSF53187">
    <property type="entry name" value="Zn-dependent exopeptidases"/>
    <property type="match status" value="1"/>
</dbReference>
<dbReference type="RefSeq" id="WP_185244351.1">
    <property type="nucleotide sequence ID" value="NZ_AP023213.1"/>
</dbReference>
<comment type="cofactor">
    <cofactor evidence="1">
        <name>Co(2+)</name>
        <dbReference type="ChEBI" id="CHEBI:48828"/>
    </cofactor>
</comment>
<dbReference type="EC" id="3.4.13.18" evidence="10"/>
<dbReference type="PIRSF" id="PIRSF016599">
    <property type="entry name" value="Xaa-His_dipept"/>
    <property type="match status" value="1"/>
</dbReference>
<evidence type="ECO:0000256" key="6">
    <source>
        <dbReference type="ARBA" id="ARBA00022833"/>
    </source>
</evidence>
<dbReference type="GO" id="GO:0070573">
    <property type="term" value="F:metallodipeptidase activity"/>
    <property type="evidence" value="ECO:0007669"/>
    <property type="project" value="TreeGrafter"/>
</dbReference>
<dbReference type="FunFam" id="3.40.630.10:FF:000015">
    <property type="entry name" value="Aminoacyl-histidine dipeptidase PepD"/>
    <property type="match status" value="1"/>
</dbReference>
<comment type="cofactor">
    <cofactor evidence="2">
        <name>Zn(2+)</name>
        <dbReference type="ChEBI" id="CHEBI:29105"/>
    </cofactor>
</comment>
<sequence length="484" mass="51392">MSDAIRGLEPESFWRCFAEIARIPRPSGHEARIGAFILDRARKLGLEAVQDDCGNIVVRKPASPGKEKVAGICLQSHLDMVCEKNADKVHDFLNDPIELVRRDQVITANGTTLGADNGVGVAASLALMEEGSLRHGPLEFLFTVEEETGLTGAKNLSPALVRSRTLLNLDSEEEGALYIGCAGGKDTVGCWSFDAEAAPADAVALAVAVKGLRGGHSGLEIDKGLGNAIKLLNRALCGLSEMGARVVAMNGGNMRNAIPREAAAKLYLPAANLAQAEALVSELDLVFRKELGTIDPGVKLTISREDLGGAKVIGAAVQEKLLKAVSALPSGVQRMSHDITGLVETSTNVSVISTSEGGVTLVTSQRSSSASRLREVVESVESIFELGGAMVEVSEGYPGWQPNVDSAILKLAQDSYRALYGRDAEVKAIHAGLECGIIGERIPGMDMVSLGPNMEKVHSPEEKVYIDSVAKFWNFLLEILKTAQ</sequence>
<evidence type="ECO:0000256" key="16">
    <source>
        <dbReference type="ARBA" id="ARBA00077688"/>
    </source>
</evidence>
<protein>
    <recommendedName>
        <fullName evidence="13">Cytosol non-specific dipeptidase</fullName>
        <ecNumber evidence="10">3.4.13.18</ecNumber>
    </recommendedName>
    <alternativeName>
        <fullName evidence="16">Aminoacyl-histidine dipeptidase</fullName>
    </alternativeName>
    <alternativeName>
        <fullName evidence="15">Beta-alanyl-histidine dipeptidase</fullName>
    </alternativeName>
    <alternativeName>
        <fullName evidence="14">Carnosinase</fullName>
    </alternativeName>
    <alternativeName>
        <fullName evidence="11">Peptidase D</fullName>
    </alternativeName>
    <alternativeName>
        <fullName evidence="17">Xaa-His dipeptidase</fullName>
    </alternativeName>
</protein>
<dbReference type="GO" id="GO:0005829">
    <property type="term" value="C:cytosol"/>
    <property type="evidence" value="ECO:0007669"/>
    <property type="project" value="TreeGrafter"/>
</dbReference>
<evidence type="ECO:0000256" key="1">
    <source>
        <dbReference type="ARBA" id="ARBA00001941"/>
    </source>
</evidence>
<keyword evidence="6" id="KW-0862">Zinc</keyword>
<dbReference type="Proteomes" id="UP000515472">
    <property type="component" value="Chromosome"/>
</dbReference>
<evidence type="ECO:0000256" key="3">
    <source>
        <dbReference type="ARBA" id="ARBA00022670"/>
    </source>
</evidence>
<dbReference type="GO" id="GO:0006508">
    <property type="term" value="P:proteolysis"/>
    <property type="evidence" value="ECO:0007669"/>
    <property type="project" value="UniProtKB-KW"/>
</dbReference>
<keyword evidence="7" id="KW-0482">Metalloprotease</keyword>
<keyword evidence="5" id="KW-0378">Hydrolase</keyword>
<dbReference type="NCBIfam" id="TIGR01893">
    <property type="entry name" value="aa-his-dipept"/>
    <property type="match status" value="1"/>
</dbReference>
<dbReference type="InterPro" id="IPR001160">
    <property type="entry name" value="Peptidase_M20C"/>
</dbReference>
<evidence type="ECO:0000256" key="11">
    <source>
        <dbReference type="ARBA" id="ARBA00044252"/>
    </source>
</evidence>
<evidence type="ECO:0000259" key="18">
    <source>
        <dbReference type="Pfam" id="PF07687"/>
    </source>
</evidence>
<dbReference type="PANTHER" id="PTHR43501:SF1">
    <property type="entry name" value="CYTOSOL NON-SPECIFIC DIPEPTIDASE"/>
    <property type="match status" value="1"/>
</dbReference>
<evidence type="ECO:0000313" key="19">
    <source>
        <dbReference type="EMBL" id="BCG46068.1"/>
    </source>
</evidence>
<accession>A0A6S6LXP9</accession>
<reference evidence="19 20" key="1">
    <citation type="submission" date="2020-06" db="EMBL/GenBank/DDBJ databases">
        <title>Interaction of electrochemicaly active bacteria, Geobacter bremensis R4 on different carbon anode.</title>
        <authorList>
            <person name="Meng L."/>
            <person name="Yoshida N."/>
        </authorList>
    </citation>
    <scope>NUCLEOTIDE SEQUENCE [LARGE SCALE GENOMIC DNA]</scope>
    <source>
        <strain evidence="19 20">R4</strain>
    </source>
</reference>
<keyword evidence="20" id="KW-1185">Reference proteome</keyword>
<dbReference type="PRINTS" id="PR00934">
    <property type="entry name" value="XHISDIPTASE"/>
</dbReference>
<dbReference type="Pfam" id="PF01546">
    <property type="entry name" value="Peptidase_M20"/>
    <property type="match status" value="1"/>
</dbReference>
<dbReference type="Pfam" id="PF07687">
    <property type="entry name" value="M20_dimer"/>
    <property type="match status" value="1"/>
</dbReference>
<keyword evidence="3" id="KW-0645">Protease</keyword>
<dbReference type="InterPro" id="IPR002933">
    <property type="entry name" value="Peptidase_M20"/>
</dbReference>
<dbReference type="Gene3D" id="3.40.630.10">
    <property type="entry name" value="Zn peptidases"/>
    <property type="match status" value="2"/>
</dbReference>
<dbReference type="PANTHER" id="PTHR43501">
    <property type="entry name" value="CYTOSOL NON-SPECIFIC DIPEPTIDASE"/>
    <property type="match status" value="1"/>
</dbReference>
<evidence type="ECO:0000256" key="15">
    <source>
        <dbReference type="ARBA" id="ARBA00076004"/>
    </source>
</evidence>